<evidence type="ECO:0000256" key="8">
    <source>
        <dbReference type="SAM" id="Phobius"/>
    </source>
</evidence>
<dbReference type="Proteomes" id="UP001063166">
    <property type="component" value="Unassembled WGS sequence"/>
</dbReference>
<evidence type="ECO:0000256" key="2">
    <source>
        <dbReference type="ARBA" id="ARBA00004123"/>
    </source>
</evidence>
<evidence type="ECO:0000259" key="10">
    <source>
        <dbReference type="Pfam" id="PF26138"/>
    </source>
</evidence>
<dbReference type="GO" id="GO:0005634">
    <property type="term" value="C:nucleus"/>
    <property type="evidence" value="ECO:0007669"/>
    <property type="project" value="UniProtKB-SubCell"/>
</dbReference>
<name>A0A9P3PYH0_LYOSH</name>
<keyword evidence="12" id="KW-1185">Reference proteome</keyword>
<dbReference type="Pfam" id="PF26138">
    <property type="entry name" value="DUF8040"/>
    <property type="match status" value="1"/>
</dbReference>
<evidence type="ECO:0000256" key="3">
    <source>
        <dbReference type="ARBA" id="ARBA00006958"/>
    </source>
</evidence>
<evidence type="ECO:0000256" key="5">
    <source>
        <dbReference type="ARBA" id="ARBA00022723"/>
    </source>
</evidence>
<comment type="similarity">
    <text evidence="3">Belongs to the HARBI1 family.</text>
</comment>
<dbReference type="InterPro" id="IPR027806">
    <property type="entry name" value="HARBI1_dom"/>
</dbReference>
<accession>A0A9P3PYH0</accession>
<organism evidence="11 12">
    <name type="scientific">Lyophyllum shimeji</name>
    <name type="common">Hon-shimeji</name>
    <name type="synonym">Tricholoma shimeji</name>
    <dbReference type="NCBI Taxonomy" id="47721"/>
    <lineage>
        <taxon>Eukaryota</taxon>
        <taxon>Fungi</taxon>
        <taxon>Dikarya</taxon>
        <taxon>Basidiomycota</taxon>
        <taxon>Agaricomycotina</taxon>
        <taxon>Agaricomycetes</taxon>
        <taxon>Agaricomycetidae</taxon>
        <taxon>Agaricales</taxon>
        <taxon>Tricholomatineae</taxon>
        <taxon>Lyophyllaceae</taxon>
        <taxon>Lyophyllum</taxon>
    </lineage>
</organism>
<dbReference type="GO" id="GO:0046872">
    <property type="term" value="F:metal ion binding"/>
    <property type="evidence" value="ECO:0007669"/>
    <property type="project" value="UniProtKB-KW"/>
</dbReference>
<evidence type="ECO:0000259" key="9">
    <source>
        <dbReference type="Pfam" id="PF13359"/>
    </source>
</evidence>
<evidence type="ECO:0000313" key="11">
    <source>
        <dbReference type="EMBL" id="GLB43878.1"/>
    </source>
</evidence>
<keyword evidence="4" id="KW-0540">Nuclease</keyword>
<reference evidence="11" key="1">
    <citation type="submission" date="2022-07" db="EMBL/GenBank/DDBJ databases">
        <title>The genome of Lyophyllum shimeji provides insight into the initial evolution of ectomycorrhizal fungal genome.</title>
        <authorList>
            <person name="Kobayashi Y."/>
            <person name="Shibata T."/>
            <person name="Hirakawa H."/>
            <person name="Shigenobu S."/>
            <person name="Nishiyama T."/>
            <person name="Yamada A."/>
            <person name="Hasebe M."/>
            <person name="Kawaguchi M."/>
        </authorList>
    </citation>
    <scope>NUCLEOTIDE SEQUENCE</scope>
    <source>
        <strain evidence="11">AT787</strain>
    </source>
</reference>
<protein>
    <submittedName>
        <fullName evidence="11">Nuclease activity</fullName>
    </submittedName>
</protein>
<dbReference type="AlphaFoldDB" id="A0A9P3PYH0"/>
<sequence>MVCQRSAAQPAPDAVQKWHRRRQKVALAAIFAATLVVCQYTAFISPTPQHTSLQTGQAWVNELLRGHTVRFYNMFGMQKSIFRRLYRELGALAGLGPTRYVSAAEQLAIFLRMARTGASNRKMQERFQRSGDTISKVFHRILGYLTSPAFYNRYVKLPPENTTPPEIRSNPKFFPFFANCLGAIDGSHIDAHVDSSQAAAYRDRKGRLSTNILAACTFDLRFSYLLVGWKGSATDSRIFKDAREKGFAVPPGKFYLADAGFPSCDTLLVPYRGVRYHLKEWGRAPEKPHNYKELYNLRL</sequence>
<comment type="caution">
    <text evidence="11">The sequence shown here is derived from an EMBL/GenBank/DDBJ whole genome shotgun (WGS) entry which is preliminary data.</text>
</comment>
<gene>
    <name evidence="11" type="ORF">LshimejAT787_1500620</name>
</gene>
<comment type="cofactor">
    <cofactor evidence="1">
        <name>a divalent metal cation</name>
        <dbReference type="ChEBI" id="CHEBI:60240"/>
    </cofactor>
</comment>
<keyword evidence="8" id="KW-1133">Transmembrane helix</keyword>
<evidence type="ECO:0000256" key="6">
    <source>
        <dbReference type="ARBA" id="ARBA00022801"/>
    </source>
</evidence>
<dbReference type="PANTHER" id="PTHR22930:SF259">
    <property type="entry name" value="OS08G0106900 PROTEIN"/>
    <property type="match status" value="1"/>
</dbReference>
<keyword evidence="7" id="KW-0539">Nucleus</keyword>
<dbReference type="Pfam" id="PF13359">
    <property type="entry name" value="DDE_Tnp_4"/>
    <property type="match status" value="1"/>
</dbReference>
<keyword evidence="8" id="KW-0472">Membrane</keyword>
<dbReference type="GO" id="GO:0004518">
    <property type="term" value="F:nuclease activity"/>
    <property type="evidence" value="ECO:0007669"/>
    <property type="project" value="UniProtKB-KW"/>
</dbReference>
<feature type="domain" description="DUF8040" evidence="10">
    <location>
        <begin position="51"/>
        <end position="145"/>
    </location>
</feature>
<evidence type="ECO:0000256" key="4">
    <source>
        <dbReference type="ARBA" id="ARBA00022722"/>
    </source>
</evidence>
<evidence type="ECO:0000256" key="7">
    <source>
        <dbReference type="ARBA" id="ARBA00023242"/>
    </source>
</evidence>
<keyword evidence="5" id="KW-0479">Metal-binding</keyword>
<feature type="domain" description="DDE Tnp4" evidence="9">
    <location>
        <begin position="184"/>
        <end position="281"/>
    </location>
</feature>
<proteinExistence type="inferred from homology"/>
<dbReference type="InterPro" id="IPR058353">
    <property type="entry name" value="DUF8040"/>
</dbReference>
<feature type="transmembrane region" description="Helical" evidence="8">
    <location>
        <begin position="25"/>
        <end position="44"/>
    </location>
</feature>
<comment type="subcellular location">
    <subcellularLocation>
        <location evidence="2">Nucleus</location>
    </subcellularLocation>
</comment>
<evidence type="ECO:0000313" key="12">
    <source>
        <dbReference type="Proteomes" id="UP001063166"/>
    </source>
</evidence>
<dbReference type="GO" id="GO:0016787">
    <property type="term" value="F:hydrolase activity"/>
    <property type="evidence" value="ECO:0007669"/>
    <property type="project" value="UniProtKB-KW"/>
</dbReference>
<dbReference type="PANTHER" id="PTHR22930">
    <property type="match status" value="1"/>
</dbReference>
<dbReference type="InterPro" id="IPR045249">
    <property type="entry name" value="HARBI1-like"/>
</dbReference>
<evidence type="ECO:0000256" key="1">
    <source>
        <dbReference type="ARBA" id="ARBA00001968"/>
    </source>
</evidence>
<keyword evidence="6" id="KW-0378">Hydrolase</keyword>
<dbReference type="OrthoDB" id="2430314at2759"/>
<keyword evidence="8" id="KW-0812">Transmembrane</keyword>
<dbReference type="EMBL" id="BRPK01000015">
    <property type="protein sequence ID" value="GLB43878.1"/>
    <property type="molecule type" value="Genomic_DNA"/>
</dbReference>